<dbReference type="GO" id="GO:0046872">
    <property type="term" value="F:metal ion binding"/>
    <property type="evidence" value="ECO:0007669"/>
    <property type="project" value="UniProtKB-KW"/>
</dbReference>
<dbReference type="InterPro" id="IPR003148">
    <property type="entry name" value="RCK_N"/>
</dbReference>
<comment type="catalytic activity">
    <reaction evidence="17">
        <text>K(+)(in) = K(+)(out)</text>
        <dbReference type="Rhea" id="RHEA:29463"/>
        <dbReference type="ChEBI" id="CHEBI:29103"/>
    </reaction>
</comment>
<evidence type="ECO:0000256" key="12">
    <source>
        <dbReference type="ARBA" id="ARBA00022989"/>
    </source>
</evidence>
<keyword evidence="2" id="KW-0813">Transport</keyword>
<protein>
    <recommendedName>
        <fullName evidence="16">BK channel</fullName>
    </recommendedName>
</protein>
<evidence type="ECO:0000259" key="19">
    <source>
        <dbReference type="PROSITE" id="PS51201"/>
    </source>
</evidence>
<gene>
    <name evidence="20" type="ORF">TCAL_04345</name>
</gene>
<feature type="transmembrane region" description="Helical" evidence="18">
    <location>
        <begin position="240"/>
        <end position="259"/>
    </location>
</feature>
<evidence type="ECO:0000256" key="13">
    <source>
        <dbReference type="ARBA" id="ARBA00023065"/>
    </source>
</evidence>
<evidence type="ECO:0000256" key="17">
    <source>
        <dbReference type="ARBA" id="ARBA00034430"/>
    </source>
</evidence>
<dbReference type="OMA" id="NICHLLY"/>
<keyword evidence="4" id="KW-0633">Potassium transport</keyword>
<dbReference type="InterPro" id="IPR003929">
    <property type="entry name" value="K_chnl_BK_asu"/>
</dbReference>
<evidence type="ECO:0000313" key="20">
    <source>
        <dbReference type="EMBL" id="TRY80732.1"/>
    </source>
</evidence>
<evidence type="ECO:0000256" key="1">
    <source>
        <dbReference type="ARBA" id="ARBA00004651"/>
    </source>
</evidence>
<evidence type="ECO:0000256" key="5">
    <source>
        <dbReference type="ARBA" id="ARBA00022692"/>
    </source>
</evidence>
<name>A0A553PSS1_TIGCA</name>
<feature type="transmembrane region" description="Helical" evidence="18">
    <location>
        <begin position="271"/>
        <end position="288"/>
    </location>
</feature>
<keyword evidence="14 18" id="KW-0472">Membrane</keyword>
<keyword evidence="8" id="KW-0106">Calcium</keyword>
<sequence>MAVNETAQVILKELSDKCMQDRQAGFYVAVSGATFFAALIIVLVPRILSAPCVARKQKNIDEKLLVEPSMYINVQNWAGDLISGNTTTGRILVVFTFVCSIVAMGLYIYDTHEFLDLERCVNWKDAITLQIDFALSIVFIFYFIIRFIATDDKVMFMISLESLVDFFTIPPVYLSVYYDRAWLGLRFLRALIFMNLPDVLVYVRVINLSSEIRLTKLCSIFLASNSGDPWRNYENRHDPYLGYGDCLYYMFITMSTVGYGDIFCVTDWGRIFIIFYVCQALVMFANFLPEIVQLVGNRPRFAGEYEPDGRQFIVVAGNVNYESVQTFLGDFFHPARDDVDVEVVFLNKLEPDLEFEGLLKREHTRVQYFKGSMLNAYDLQRVRCNQAAACLVLANKFSEEPDVEDAANIMRVISLKNYCEDTRVIIQLMMYHNKGYLLNIPGWDWRRDDQAVCLNELKLGFIAQSCLAPGFSTLVSNLVIISSPDLNEDVPKWKRDYFTACNKVILAETLSPTFVGLQFKQVAEICYTQLNLLLLAIEARKYEGGEIYINPKDKVINPNAIGLFMTDSADSAKRAWFYCRKCHANIKSETEVTKCDCKRTAVRHLEKGGRSGTIHRRKNKHNIVEEILDFEGEETADGTKKRNKLPRTATSIDVDGVEQSKMQYDSTGMYHWCPSRGIEECLMDRQDAAMTVLQDHVIVAVFANDDSPLIGLRNLVMPLRASNIHFNELLQVVIVGNVDYLRREWRLLQNLPKINVLNGSPLSRADLRAVKVDMCRMCVILSAKIPSRIEPVLADKEVILTALNVKAMTFVDEDDSLDESDKLNRRNSILGDLMEAEGPVSRAVPIIVDLAFSTNVRFLDDHELHLDDVELYKTLPYAAGQALARGILDSLMSTTYFNASALRLIRSWVTGGATIELELALAEGAGLRGGYTTPSTLKSRDRFRVAQVALQGSVFSKIAEEGYPFGVLFAEASSKYGMLCIGIYRVKGEDPGDTTHDASLRIVISAPNKNMPLEVSDMAFMLVQYQLPVEDLRAPQ</sequence>
<keyword evidence="13" id="KW-0406">Ion transport</keyword>
<evidence type="ECO:0000256" key="8">
    <source>
        <dbReference type="ARBA" id="ARBA00022837"/>
    </source>
</evidence>
<dbReference type="InterPro" id="IPR013099">
    <property type="entry name" value="K_chnl_dom"/>
</dbReference>
<dbReference type="Proteomes" id="UP000318571">
    <property type="component" value="Chromosome 12"/>
</dbReference>
<dbReference type="Pfam" id="PF03493">
    <property type="entry name" value="BK_channel_a"/>
    <property type="match status" value="1"/>
</dbReference>
<evidence type="ECO:0000256" key="15">
    <source>
        <dbReference type="ARBA" id="ARBA00023303"/>
    </source>
</evidence>
<evidence type="ECO:0000256" key="16">
    <source>
        <dbReference type="ARBA" id="ARBA00029579"/>
    </source>
</evidence>
<evidence type="ECO:0000256" key="6">
    <source>
        <dbReference type="ARBA" id="ARBA00022723"/>
    </source>
</evidence>
<keyword evidence="15" id="KW-0407">Ion channel</keyword>
<dbReference type="FunFam" id="3.40.50.720:FF:000005">
    <property type="entry name" value="calcium-activated potassium channel subunit alpha-1 isoform X6"/>
    <property type="match status" value="1"/>
</dbReference>
<keyword evidence="11" id="KW-0630">Potassium</keyword>
<evidence type="ECO:0000256" key="2">
    <source>
        <dbReference type="ARBA" id="ARBA00022448"/>
    </source>
</evidence>
<dbReference type="AlphaFoldDB" id="A0A553PSS1"/>
<feature type="domain" description="RCK N-terminal" evidence="19">
    <location>
        <begin position="694"/>
        <end position="844"/>
    </location>
</feature>
<dbReference type="EMBL" id="VCGU01000001">
    <property type="protein sequence ID" value="TRY80732.1"/>
    <property type="molecule type" value="Genomic_DNA"/>
</dbReference>
<keyword evidence="10" id="KW-0851">Voltage-gated channel</keyword>
<feature type="transmembrane region" description="Helical" evidence="18">
    <location>
        <begin position="129"/>
        <end position="149"/>
    </location>
</feature>
<evidence type="ECO:0000256" key="10">
    <source>
        <dbReference type="ARBA" id="ARBA00022882"/>
    </source>
</evidence>
<evidence type="ECO:0000256" key="3">
    <source>
        <dbReference type="ARBA" id="ARBA00022475"/>
    </source>
</evidence>
<dbReference type="PRINTS" id="PR00169">
    <property type="entry name" value="KCHANNEL"/>
</dbReference>
<dbReference type="Pfam" id="PF21014">
    <property type="entry name" value="Slowpoke_C"/>
    <property type="match status" value="1"/>
</dbReference>
<dbReference type="GO" id="GO:0060072">
    <property type="term" value="F:large conductance calcium-activated potassium channel activity"/>
    <property type="evidence" value="ECO:0007669"/>
    <property type="project" value="TreeGrafter"/>
</dbReference>
<reference evidence="20 21" key="1">
    <citation type="journal article" date="2018" name="Nat. Ecol. Evol.">
        <title>Genomic signatures of mitonuclear coevolution across populations of Tigriopus californicus.</title>
        <authorList>
            <person name="Barreto F.S."/>
            <person name="Watson E.T."/>
            <person name="Lima T.G."/>
            <person name="Willett C.S."/>
            <person name="Edmands S."/>
            <person name="Li W."/>
            <person name="Burton R.S."/>
        </authorList>
    </citation>
    <scope>NUCLEOTIDE SEQUENCE [LARGE SCALE GENOMIC DNA]</scope>
    <source>
        <strain evidence="20 21">San Diego</strain>
    </source>
</reference>
<feature type="transmembrane region" description="Helical" evidence="18">
    <location>
        <begin position="91"/>
        <end position="109"/>
    </location>
</feature>
<feature type="transmembrane region" description="Helical" evidence="18">
    <location>
        <begin position="24"/>
        <end position="48"/>
    </location>
</feature>
<keyword evidence="3" id="KW-1003">Cell membrane</keyword>
<evidence type="ECO:0000256" key="11">
    <source>
        <dbReference type="ARBA" id="ARBA00022958"/>
    </source>
</evidence>
<keyword evidence="5 18" id="KW-0812">Transmembrane</keyword>
<dbReference type="SUPFAM" id="SSF81324">
    <property type="entry name" value="Voltage-gated potassium channels"/>
    <property type="match status" value="1"/>
</dbReference>
<dbReference type="Pfam" id="PF22614">
    <property type="entry name" value="Slo-like_RCK"/>
    <property type="match status" value="2"/>
</dbReference>
<comment type="subcellular location">
    <subcellularLocation>
        <location evidence="1">Cell membrane</location>
        <topology evidence="1">Multi-pass membrane protein</topology>
    </subcellularLocation>
</comment>
<dbReference type="InterPro" id="IPR047871">
    <property type="entry name" value="K_chnl_Slo-like"/>
</dbReference>
<keyword evidence="12 18" id="KW-1133">Transmembrane helix</keyword>
<proteinExistence type="predicted"/>
<accession>A0A553PSS1</accession>
<dbReference type="FunFam" id="1.10.287.70:FF:000015">
    <property type="entry name" value="Calcium-activated potassium channel subunit alpha-1 isoform X7"/>
    <property type="match status" value="1"/>
</dbReference>
<dbReference type="PROSITE" id="PS51201">
    <property type="entry name" value="RCK_N"/>
    <property type="match status" value="1"/>
</dbReference>
<evidence type="ECO:0000256" key="14">
    <source>
        <dbReference type="ARBA" id="ARBA00023136"/>
    </source>
</evidence>
<dbReference type="Gene3D" id="1.10.287.70">
    <property type="match status" value="1"/>
</dbReference>
<evidence type="ECO:0000256" key="18">
    <source>
        <dbReference type="SAM" id="Phobius"/>
    </source>
</evidence>
<evidence type="ECO:0000313" key="21">
    <source>
        <dbReference type="Proteomes" id="UP000318571"/>
    </source>
</evidence>
<dbReference type="InterPro" id="IPR048735">
    <property type="entry name" value="Slowpoke-like_C"/>
</dbReference>
<keyword evidence="6" id="KW-0479">Metal-binding</keyword>
<organism evidence="20 21">
    <name type="scientific">Tigriopus californicus</name>
    <name type="common">Marine copepod</name>
    <dbReference type="NCBI Taxonomy" id="6832"/>
    <lineage>
        <taxon>Eukaryota</taxon>
        <taxon>Metazoa</taxon>
        <taxon>Ecdysozoa</taxon>
        <taxon>Arthropoda</taxon>
        <taxon>Crustacea</taxon>
        <taxon>Multicrustacea</taxon>
        <taxon>Hexanauplia</taxon>
        <taxon>Copepoda</taxon>
        <taxon>Harpacticoida</taxon>
        <taxon>Harpacticidae</taxon>
        <taxon>Tigriopus</taxon>
    </lineage>
</organism>
<keyword evidence="9" id="KW-0460">Magnesium</keyword>
<evidence type="ECO:0000256" key="9">
    <source>
        <dbReference type="ARBA" id="ARBA00022842"/>
    </source>
</evidence>
<keyword evidence="7" id="KW-0631">Potassium channel</keyword>
<comment type="caution">
    <text evidence="20">The sequence shown here is derived from an EMBL/GenBank/DDBJ whole genome shotgun (WGS) entry which is preliminary data.</text>
</comment>
<dbReference type="PANTHER" id="PTHR10027:SF33">
    <property type="entry name" value="CALCIUM-ACTIVATED POTASSIUM CHANNEL SUBUNIT ALPHA-1-RELATED"/>
    <property type="match status" value="1"/>
</dbReference>
<dbReference type="Gene3D" id="3.40.50.720">
    <property type="entry name" value="NAD(P)-binding Rossmann-like Domain"/>
    <property type="match status" value="2"/>
</dbReference>
<dbReference type="PANTHER" id="PTHR10027">
    <property type="entry name" value="CALCIUM-ACTIVATED POTASSIUM CHANNEL ALPHA CHAIN"/>
    <property type="match status" value="1"/>
</dbReference>
<dbReference type="GO" id="GO:0034702">
    <property type="term" value="C:monoatomic ion channel complex"/>
    <property type="evidence" value="ECO:0007669"/>
    <property type="project" value="UniProtKB-KW"/>
</dbReference>
<dbReference type="GO" id="GO:0045211">
    <property type="term" value="C:postsynaptic membrane"/>
    <property type="evidence" value="ECO:0007669"/>
    <property type="project" value="TreeGrafter"/>
</dbReference>
<evidence type="ECO:0000256" key="4">
    <source>
        <dbReference type="ARBA" id="ARBA00022538"/>
    </source>
</evidence>
<dbReference type="Pfam" id="PF07885">
    <property type="entry name" value="Ion_trans_2"/>
    <property type="match status" value="1"/>
</dbReference>
<dbReference type="STRING" id="6832.A0A553PSS1"/>
<evidence type="ECO:0000256" key="7">
    <source>
        <dbReference type="ARBA" id="ARBA00022826"/>
    </source>
</evidence>
<keyword evidence="21" id="KW-1185">Reference proteome</keyword>
<dbReference type="PRINTS" id="PR01449">
    <property type="entry name" value="BKCHANNELA"/>
</dbReference>
<feature type="transmembrane region" description="Helical" evidence="18">
    <location>
        <begin position="156"/>
        <end position="178"/>
    </location>
</feature>